<evidence type="ECO:0000313" key="3">
    <source>
        <dbReference type="Proteomes" id="UP000800200"/>
    </source>
</evidence>
<feature type="compositionally biased region" description="Polar residues" evidence="1">
    <location>
        <begin position="65"/>
        <end position="78"/>
    </location>
</feature>
<gene>
    <name evidence="2" type="ORF">K469DRAFT_723600</name>
</gene>
<organism evidence="2 3">
    <name type="scientific">Zopfia rhizophila CBS 207.26</name>
    <dbReference type="NCBI Taxonomy" id="1314779"/>
    <lineage>
        <taxon>Eukaryota</taxon>
        <taxon>Fungi</taxon>
        <taxon>Dikarya</taxon>
        <taxon>Ascomycota</taxon>
        <taxon>Pezizomycotina</taxon>
        <taxon>Dothideomycetes</taxon>
        <taxon>Dothideomycetes incertae sedis</taxon>
        <taxon>Zopfiaceae</taxon>
        <taxon>Zopfia</taxon>
    </lineage>
</organism>
<name>A0A6A6EEI0_9PEZI</name>
<dbReference type="AlphaFoldDB" id="A0A6A6EEI0"/>
<sequence length="161" mass="17333">MSDADGDSQMHSSPELEADDEMFPDEAGGPSTPRNAAAFSLEPASELSPPNSQGPSHLASRDESVSTALSGSPSTLNANGKRVHPSGLPTATSSLASSNIHVDEETGYTWAKQEDQPGYEWKNPRAREEESRALDQIIDKGAMIKLRYGDPLDPNVPMKRR</sequence>
<accession>A0A6A6EEI0</accession>
<dbReference type="EMBL" id="ML994620">
    <property type="protein sequence ID" value="KAF2189673.1"/>
    <property type="molecule type" value="Genomic_DNA"/>
</dbReference>
<feature type="compositionally biased region" description="Polar residues" evidence="1">
    <location>
        <begin position="89"/>
        <end position="100"/>
    </location>
</feature>
<dbReference type="OrthoDB" id="5377039at2759"/>
<protein>
    <submittedName>
        <fullName evidence="2">Uncharacterized protein</fullName>
    </submittedName>
</protein>
<evidence type="ECO:0000313" key="2">
    <source>
        <dbReference type="EMBL" id="KAF2189673.1"/>
    </source>
</evidence>
<proteinExistence type="predicted"/>
<reference evidence="2" key="1">
    <citation type="journal article" date="2020" name="Stud. Mycol.">
        <title>101 Dothideomycetes genomes: a test case for predicting lifestyles and emergence of pathogens.</title>
        <authorList>
            <person name="Haridas S."/>
            <person name="Albert R."/>
            <person name="Binder M."/>
            <person name="Bloem J."/>
            <person name="Labutti K."/>
            <person name="Salamov A."/>
            <person name="Andreopoulos B."/>
            <person name="Baker S."/>
            <person name="Barry K."/>
            <person name="Bills G."/>
            <person name="Bluhm B."/>
            <person name="Cannon C."/>
            <person name="Castanera R."/>
            <person name="Culley D."/>
            <person name="Daum C."/>
            <person name="Ezra D."/>
            <person name="Gonzalez J."/>
            <person name="Henrissat B."/>
            <person name="Kuo A."/>
            <person name="Liang C."/>
            <person name="Lipzen A."/>
            <person name="Lutzoni F."/>
            <person name="Magnuson J."/>
            <person name="Mondo S."/>
            <person name="Nolan M."/>
            <person name="Ohm R."/>
            <person name="Pangilinan J."/>
            <person name="Park H.-J."/>
            <person name="Ramirez L."/>
            <person name="Alfaro M."/>
            <person name="Sun H."/>
            <person name="Tritt A."/>
            <person name="Yoshinaga Y."/>
            <person name="Zwiers L.-H."/>
            <person name="Turgeon B."/>
            <person name="Goodwin S."/>
            <person name="Spatafora J."/>
            <person name="Crous P."/>
            <person name="Grigoriev I."/>
        </authorList>
    </citation>
    <scope>NUCLEOTIDE SEQUENCE</scope>
    <source>
        <strain evidence="2">CBS 207.26</strain>
    </source>
</reference>
<evidence type="ECO:0000256" key="1">
    <source>
        <dbReference type="SAM" id="MobiDB-lite"/>
    </source>
</evidence>
<dbReference type="Proteomes" id="UP000800200">
    <property type="component" value="Unassembled WGS sequence"/>
</dbReference>
<feature type="region of interest" description="Disordered" evidence="1">
    <location>
        <begin position="1"/>
        <end position="128"/>
    </location>
</feature>
<keyword evidence="3" id="KW-1185">Reference proteome</keyword>